<proteinExistence type="predicted"/>
<name>A0A8S5S087_9CAUD</name>
<sequence length="122" mass="13701">MSSKSISNYETVSGTTTANLINNINVSTYNIQVNTTFAGKSDTELYINHVNSKLLPVLYDNSACRPYISRKQSSSGSGNSWEYYIESKSDLNNLCEAIQTVWDNASETDIMSCLLYPYFYSM</sequence>
<reference evidence="1" key="1">
    <citation type="journal article" date="2021" name="Proc. Natl. Acad. Sci. U.S.A.">
        <title>A Catalog of Tens of Thousands of Viruses from Human Metagenomes Reveals Hidden Associations with Chronic Diseases.</title>
        <authorList>
            <person name="Tisza M.J."/>
            <person name="Buck C.B."/>
        </authorList>
    </citation>
    <scope>NUCLEOTIDE SEQUENCE</scope>
    <source>
        <strain evidence="1">Ct8Lf7</strain>
    </source>
</reference>
<protein>
    <submittedName>
        <fullName evidence="1">Uncharacterized protein</fullName>
    </submittedName>
</protein>
<evidence type="ECO:0000313" key="1">
    <source>
        <dbReference type="EMBL" id="DAF44398.1"/>
    </source>
</evidence>
<organism evidence="1">
    <name type="scientific">Podoviridae sp. ct8Lf7</name>
    <dbReference type="NCBI Taxonomy" id="2827723"/>
    <lineage>
        <taxon>Viruses</taxon>
        <taxon>Duplodnaviria</taxon>
        <taxon>Heunggongvirae</taxon>
        <taxon>Uroviricota</taxon>
        <taxon>Caudoviricetes</taxon>
    </lineage>
</organism>
<dbReference type="EMBL" id="BK032511">
    <property type="protein sequence ID" value="DAF44398.1"/>
    <property type="molecule type" value="Genomic_DNA"/>
</dbReference>
<accession>A0A8S5S087</accession>